<dbReference type="SUPFAM" id="SSF103481">
    <property type="entry name" value="Multidrug resistance efflux transporter EmrE"/>
    <property type="match status" value="2"/>
</dbReference>
<feature type="transmembrane region" description="Helical" evidence="6">
    <location>
        <begin position="57"/>
        <end position="76"/>
    </location>
</feature>
<dbReference type="Pfam" id="PF00892">
    <property type="entry name" value="EamA"/>
    <property type="match status" value="1"/>
</dbReference>
<dbReference type="Gene3D" id="1.10.3730.20">
    <property type="match status" value="2"/>
</dbReference>
<feature type="transmembrane region" description="Helical" evidence="6">
    <location>
        <begin position="6"/>
        <end position="23"/>
    </location>
</feature>
<evidence type="ECO:0000256" key="1">
    <source>
        <dbReference type="ARBA" id="ARBA00004141"/>
    </source>
</evidence>
<dbReference type="PANTHER" id="PTHR32322:SF2">
    <property type="entry name" value="EAMA DOMAIN-CONTAINING PROTEIN"/>
    <property type="match status" value="1"/>
</dbReference>
<reference evidence="8" key="1">
    <citation type="journal article" date="2014" name="Int. J. Syst. Evol. Microbiol.">
        <title>Complete genome sequence of Corynebacterium casei LMG S-19264T (=DSM 44701T), isolated from a smear-ripened cheese.</title>
        <authorList>
            <consortium name="US DOE Joint Genome Institute (JGI-PGF)"/>
            <person name="Walter F."/>
            <person name="Albersmeier A."/>
            <person name="Kalinowski J."/>
            <person name="Ruckert C."/>
        </authorList>
    </citation>
    <scope>NUCLEOTIDE SEQUENCE</scope>
    <source>
        <strain evidence="8">CGMCC 1.12919</strain>
    </source>
</reference>
<reference evidence="8" key="2">
    <citation type="submission" date="2020-09" db="EMBL/GenBank/DDBJ databases">
        <authorList>
            <person name="Sun Q."/>
            <person name="Zhou Y."/>
        </authorList>
    </citation>
    <scope>NUCLEOTIDE SEQUENCE</scope>
    <source>
        <strain evidence="8">CGMCC 1.12919</strain>
    </source>
</reference>
<comment type="caution">
    <text evidence="8">The sequence shown here is derived from an EMBL/GenBank/DDBJ whole genome shotgun (WGS) entry which is preliminary data.</text>
</comment>
<keyword evidence="5 6" id="KW-0472">Membrane</keyword>
<evidence type="ECO:0000313" key="8">
    <source>
        <dbReference type="EMBL" id="GGC49181.1"/>
    </source>
</evidence>
<dbReference type="InterPro" id="IPR050638">
    <property type="entry name" value="AA-Vitamin_Transporters"/>
</dbReference>
<dbReference type="PANTHER" id="PTHR32322">
    <property type="entry name" value="INNER MEMBRANE TRANSPORTER"/>
    <property type="match status" value="1"/>
</dbReference>
<evidence type="ECO:0000256" key="4">
    <source>
        <dbReference type="ARBA" id="ARBA00022989"/>
    </source>
</evidence>
<evidence type="ECO:0000259" key="7">
    <source>
        <dbReference type="Pfam" id="PF00892"/>
    </source>
</evidence>
<comment type="similarity">
    <text evidence="2">Belongs to the EamA transporter family.</text>
</comment>
<proteinExistence type="inferred from homology"/>
<evidence type="ECO:0000256" key="3">
    <source>
        <dbReference type="ARBA" id="ARBA00022692"/>
    </source>
</evidence>
<organism evidence="8 9">
    <name type="scientific">Chelatococcus reniformis</name>
    <dbReference type="NCBI Taxonomy" id="1494448"/>
    <lineage>
        <taxon>Bacteria</taxon>
        <taxon>Pseudomonadati</taxon>
        <taxon>Pseudomonadota</taxon>
        <taxon>Alphaproteobacteria</taxon>
        <taxon>Hyphomicrobiales</taxon>
        <taxon>Chelatococcaceae</taxon>
        <taxon>Chelatococcus</taxon>
    </lineage>
</organism>
<dbReference type="EMBL" id="BMGG01000001">
    <property type="protein sequence ID" value="GGC49181.1"/>
    <property type="molecule type" value="Genomic_DNA"/>
</dbReference>
<feature type="transmembrane region" description="Helical" evidence="6">
    <location>
        <begin position="88"/>
        <end position="109"/>
    </location>
</feature>
<dbReference type="RefSeq" id="WP_188607560.1">
    <property type="nucleotide sequence ID" value="NZ_BMGG01000001.1"/>
</dbReference>
<accession>A0A916X836</accession>
<feature type="transmembrane region" description="Helical" evidence="6">
    <location>
        <begin position="211"/>
        <end position="236"/>
    </location>
</feature>
<feature type="transmembrane region" description="Helical" evidence="6">
    <location>
        <begin position="115"/>
        <end position="134"/>
    </location>
</feature>
<dbReference type="InterPro" id="IPR000620">
    <property type="entry name" value="EamA_dom"/>
</dbReference>
<keyword evidence="3 6" id="KW-0812">Transmembrane</keyword>
<feature type="transmembrane region" description="Helical" evidence="6">
    <location>
        <begin position="256"/>
        <end position="276"/>
    </location>
</feature>
<dbReference type="GO" id="GO:0016020">
    <property type="term" value="C:membrane"/>
    <property type="evidence" value="ECO:0007669"/>
    <property type="project" value="UniProtKB-SubCell"/>
</dbReference>
<sequence length="277" mass="27871">MSGSVFAIILFAAALHATWNAIVKGAGDKLMMTVLVAGAAALMAAAGLPLLPAPAVASWPFMAASAVVQVGYYLLVARAYHVADMSQTYPLMRGAAPLLVALVGVLWIGEALSPRAWLGIAVTCLGVLAMAAGGGGGSRQGVAVALANAVVIAAYTLIDGAGVRASGAPAAYTLWVFLLTGLPLVAWALLHRRPALGAAIARRWRLGLLGGACTLVSYGLALWAMTAAPVAVIAALRETSILFGTAISALVLGERVGAARLAAVMVIAAGAAVLRLA</sequence>
<evidence type="ECO:0000313" key="9">
    <source>
        <dbReference type="Proteomes" id="UP000637002"/>
    </source>
</evidence>
<feature type="transmembrane region" description="Helical" evidence="6">
    <location>
        <begin position="141"/>
        <end position="158"/>
    </location>
</feature>
<dbReference type="AlphaFoldDB" id="A0A916X836"/>
<keyword evidence="9" id="KW-1185">Reference proteome</keyword>
<protein>
    <submittedName>
        <fullName evidence="8">Membrane protein</fullName>
    </submittedName>
</protein>
<comment type="subcellular location">
    <subcellularLocation>
        <location evidence="1">Membrane</location>
        <topology evidence="1">Multi-pass membrane protein</topology>
    </subcellularLocation>
</comment>
<evidence type="ECO:0000256" key="6">
    <source>
        <dbReference type="SAM" id="Phobius"/>
    </source>
</evidence>
<feature type="transmembrane region" description="Helical" evidence="6">
    <location>
        <begin position="30"/>
        <end position="51"/>
    </location>
</feature>
<evidence type="ECO:0000256" key="5">
    <source>
        <dbReference type="ARBA" id="ARBA00023136"/>
    </source>
</evidence>
<keyword evidence="4 6" id="KW-1133">Transmembrane helix</keyword>
<dbReference type="Proteomes" id="UP000637002">
    <property type="component" value="Unassembled WGS sequence"/>
</dbReference>
<feature type="domain" description="EamA" evidence="7">
    <location>
        <begin position="141"/>
        <end position="274"/>
    </location>
</feature>
<evidence type="ECO:0000256" key="2">
    <source>
        <dbReference type="ARBA" id="ARBA00007362"/>
    </source>
</evidence>
<gene>
    <name evidence="8" type="ORF">GCM10010994_05400</name>
</gene>
<feature type="transmembrane region" description="Helical" evidence="6">
    <location>
        <begin position="170"/>
        <end position="190"/>
    </location>
</feature>
<name>A0A916X836_9HYPH</name>
<dbReference type="InterPro" id="IPR037185">
    <property type="entry name" value="EmrE-like"/>
</dbReference>